<reference evidence="3 4" key="1">
    <citation type="submission" date="2020-07" db="EMBL/GenBank/DDBJ databases">
        <title>Taxonomic revisions and descriptions of new bacterial species based on genomic comparisons in the high-G+C-content subgroup of the family Alcaligenaceae.</title>
        <authorList>
            <person name="Szabo A."/>
            <person name="Felfoldi T."/>
        </authorList>
    </citation>
    <scope>NUCLEOTIDE SEQUENCE [LARGE SCALE GENOMIC DNA]</scope>
    <source>
        <strain evidence="3 4">LMG 24012</strain>
    </source>
</reference>
<gene>
    <name evidence="3" type="ORF">H0A72_15155</name>
</gene>
<evidence type="ECO:0000313" key="3">
    <source>
        <dbReference type="EMBL" id="NYT50656.1"/>
    </source>
</evidence>
<dbReference type="EMBL" id="JACCEM010000008">
    <property type="protein sequence ID" value="NYT50656.1"/>
    <property type="molecule type" value="Genomic_DNA"/>
</dbReference>
<comment type="caution">
    <text evidence="3">The sequence shown here is derived from an EMBL/GenBank/DDBJ whole genome shotgun (WGS) entry which is preliminary data.</text>
</comment>
<keyword evidence="4" id="KW-1185">Reference proteome</keyword>
<dbReference type="GO" id="GO:0005886">
    <property type="term" value="C:plasma membrane"/>
    <property type="evidence" value="ECO:0007669"/>
    <property type="project" value="TreeGrafter"/>
</dbReference>
<dbReference type="Proteomes" id="UP000559809">
    <property type="component" value="Unassembled WGS sequence"/>
</dbReference>
<evidence type="ECO:0000313" key="4">
    <source>
        <dbReference type="Proteomes" id="UP000559809"/>
    </source>
</evidence>
<evidence type="ECO:0000256" key="1">
    <source>
        <dbReference type="SAM" id="MobiDB-lite"/>
    </source>
</evidence>
<dbReference type="InterPro" id="IPR007844">
    <property type="entry name" value="AsmA"/>
</dbReference>
<feature type="region of interest" description="Disordered" evidence="1">
    <location>
        <begin position="355"/>
        <end position="374"/>
    </location>
</feature>
<dbReference type="AlphaFoldDB" id="A0A853G7M9"/>
<organism evidence="3 4">
    <name type="scientific">Parapusillimonas granuli</name>
    <dbReference type="NCBI Taxonomy" id="380911"/>
    <lineage>
        <taxon>Bacteria</taxon>
        <taxon>Pseudomonadati</taxon>
        <taxon>Pseudomonadota</taxon>
        <taxon>Betaproteobacteria</taxon>
        <taxon>Burkholderiales</taxon>
        <taxon>Alcaligenaceae</taxon>
        <taxon>Parapusillimonas</taxon>
    </lineage>
</organism>
<feature type="compositionally biased region" description="Basic and acidic residues" evidence="1">
    <location>
        <begin position="661"/>
        <end position="681"/>
    </location>
</feature>
<name>A0A853G7M9_9BURK</name>
<evidence type="ECO:0000259" key="2">
    <source>
        <dbReference type="Pfam" id="PF05170"/>
    </source>
</evidence>
<dbReference type="PANTHER" id="PTHR30441">
    <property type="entry name" value="DUF748 DOMAIN-CONTAINING PROTEIN"/>
    <property type="match status" value="1"/>
</dbReference>
<proteinExistence type="predicted"/>
<sequence length="705" mass="76414">MPRYVKITLWSLFGLLLAVVAAAALLASANWNFARPWVSQRVADAIHRPVQIRGDLDVDWLRPPQDADGPRWLPWPRVTANQVVVGNPAWAGAGKTMAEASRLVATIDSGALFHRVFRLSQLHIEDASLLLERQENGAVNWALNASTEEAKTPSEWKFDLQSLSLTSVRAQVVDASRELDFRTELDSIAQPGPDGYGLEWKAQGRYRQAELTGEGKSGGVLSLRDGAEPFPFRGKVSVGTTTIGLEGSVTRPQSLAALDVRLILAGDTMADLLPLLGVALPETPPYETEGRLVATLEGEDDVWRYEEFKGVMGKSDLRGTLEYHRRKPRPLLTGEVQSSLLRLRDLGPLIGLETSGMEKREKKESDFKQPADKALPAKPLNTDAWKVMDADVKFEGEKILRDKDLPLDDIKAHVVLEDGVLSLKPLNFGFAGGTLANELVLDGRDERIKADLSAQARHLKLKQLFPGAERMDASFGELFGDAKLKGQGVSLAELLGNSNGELQAMASRGTISRFLLEAAGLNVANMVMVQIFGDEQVIMDCLASDFAVKDGVMRARVFRLETDDAVVDVEGRINLAEESLDLRILPQNKTVRVFTLRSPLYAKGTFKNPDVGVEKGPLAARVGAAVALGVVATPFAAILPLLNVGTDQSTGCASFASAGGAKKETTGAGRDAAKEKPESNKEIQSSRTDGAEEKDEAGFPKTITP</sequence>
<feature type="compositionally biased region" description="Basic and acidic residues" evidence="1">
    <location>
        <begin position="356"/>
        <end position="371"/>
    </location>
</feature>
<dbReference type="Pfam" id="PF05170">
    <property type="entry name" value="AsmA"/>
    <property type="match status" value="2"/>
</dbReference>
<feature type="domain" description="AsmA" evidence="2">
    <location>
        <begin position="196"/>
        <end position="556"/>
    </location>
</feature>
<feature type="region of interest" description="Disordered" evidence="1">
    <location>
        <begin position="654"/>
        <end position="705"/>
    </location>
</feature>
<dbReference type="InterPro" id="IPR052894">
    <property type="entry name" value="AsmA-related"/>
</dbReference>
<protein>
    <submittedName>
        <fullName evidence="3">AsmA family protein</fullName>
    </submittedName>
</protein>
<accession>A0A853G7M9</accession>
<dbReference type="PANTHER" id="PTHR30441:SF9">
    <property type="entry name" value="ASMA FAMILY PROTEIN YHJG"/>
    <property type="match status" value="1"/>
</dbReference>
<dbReference type="GO" id="GO:0090313">
    <property type="term" value="P:regulation of protein targeting to membrane"/>
    <property type="evidence" value="ECO:0007669"/>
    <property type="project" value="TreeGrafter"/>
</dbReference>
<feature type="domain" description="AsmA" evidence="2">
    <location>
        <begin position="1"/>
        <end position="169"/>
    </location>
</feature>
<dbReference type="RefSeq" id="WP_180156823.1">
    <property type="nucleotide sequence ID" value="NZ_JACCEM010000008.1"/>
</dbReference>